<protein>
    <recommendedName>
        <fullName evidence="3">HD domain-containing protein</fullName>
    </recommendedName>
</protein>
<sequence>MNEMEKITYNDIQAEAESFAASYRKTHYVPPFPSSEQLQKYREIVSVKYAPVVELVKRRLMTVDSESGHGYEHLEDVSIRAGFIAEAECDFREITDPQKAAIIDQTILAGLLHDIERHLGFSEDHMSEGESTAKKLLAEVGIESSIITMVVRNHDHIDFHPINNPILEIVYGSVFDADHFRYGLEREDTFWRMKENKGATPTEVIHDYQFLPAYLYAWKTSYGKEVGTKYIDFGLAIAKHVEAIFSA</sequence>
<proteinExistence type="predicted"/>
<comment type="caution">
    <text evidence="1">The sequence shown here is derived from an EMBL/GenBank/DDBJ whole genome shotgun (WGS) entry which is preliminary data.</text>
</comment>
<dbReference type="SUPFAM" id="SSF109604">
    <property type="entry name" value="HD-domain/PDEase-like"/>
    <property type="match status" value="1"/>
</dbReference>
<gene>
    <name evidence="1" type="ORF">UT41_C0001G0285</name>
</gene>
<reference evidence="1 2" key="1">
    <citation type="journal article" date="2015" name="Nature">
        <title>rRNA introns, odd ribosomes, and small enigmatic genomes across a large radiation of phyla.</title>
        <authorList>
            <person name="Brown C.T."/>
            <person name="Hug L.A."/>
            <person name="Thomas B.C."/>
            <person name="Sharon I."/>
            <person name="Castelle C.J."/>
            <person name="Singh A."/>
            <person name="Wilkins M.J."/>
            <person name="Williams K.H."/>
            <person name="Banfield J.F."/>
        </authorList>
    </citation>
    <scope>NUCLEOTIDE SEQUENCE [LARGE SCALE GENOMIC DNA]</scope>
</reference>
<dbReference type="Proteomes" id="UP000034665">
    <property type="component" value="Unassembled WGS sequence"/>
</dbReference>
<dbReference type="EMBL" id="LBWR01000001">
    <property type="protein sequence ID" value="KKR12741.1"/>
    <property type="molecule type" value="Genomic_DNA"/>
</dbReference>
<evidence type="ECO:0000313" key="2">
    <source>
        <dbReference type="Proteomes" id="UP000034665"/>
    </source>
</evidence>
<dbReference type="AlphaFoldDB" id="A0A0G0NIV2"/>
<evidence type="ECO:0008006" key="3">
    <source>
        <dbReference type="Google" id="ProtNLM"/>
    </source>
</evidence>
<evidence type="ECO:0000313" key="1">
    <source>
        <dbReference type="EMBL" id="KKR12741.1"/>
    </source>
</evidence>
<dbReference type="STRING" id="1619013.UT41_C0001G0285"/>
<organism evidence="1 2">
    <name type="scientific">Candidatus Wolfebacteria bacterium GW2011_GWC2_39_22</name>
    <dbReference type="NCBI Taxonomy" id="1619013"/>
    <lineage>
        <taxon>Bacteria</taxon>
        <taxon>Candidatus Wolfeibacteriota</taxon>
    </lineage>
</organism>
<name>A0A0G0NIV2_9BACT</name>
<dbReference type="Gene3D" id="1.10.3210.10">
    <property type="entry name" value="Hypothetical protein af1432"/>
    <property type="match status" value="1"/>
</dbReference>
<accession>A0A0G0NIV2</accession>